<evidence type="ECO:0000256" key="2">
    <source>
        <dbReference type="SAM" id="SignalP"/>
    </source>
</evidence>
<dbReference type="AlphaFoldDB" id="A0AAD6S9Z5"/>
<keyword evidence="5" id="KW-1185">Reference proteome</keyword>
<name>A0AAD6S9Z5_9AGAR</name>
<dbReference type="EMBL" id="JARJCM010000063">
    <property type="protein sequence ID" value="KAJ7033640.1"/>
    <property type="molecule type" value="Genomic_DNA"/>
</dbReference>
<feature type="chain" id="PRO_5042441687" evidence="2">
    <location>
        <begin position="19"/>
        <end position="168"/>
    </location>
</feature>
<feature type="region of interest" description="Disordered" evidence="1">
    <location>
        <begin position="116"/>
        <end position="158"/>
    </location>
</feature>
<feature type="compositionally biased region" description="Low complexity" evidence="1">
    <location>
        <begin position="126"/>
        <end position="147"/>
    </location>
</feature>
<evidence type="ECO:0000256" key="1">
    <source>
        <dbReference type="SAM" id="MobiDB-lite"/>
    </source>
</evidence>
<accession>A0AAD6S9Z5</accession>
<evidence type="ECO:0000313" key="4">
    <source>
        <dbReference type="EMBL" id="KAJ7033640.1"/>
    </source>
</evidence>
<reference evidence="3" key="1">
    <citation type="submission" date="2023-03" db="EMBL/GenBank/DDBJ databases">
        <title>Massive genome expansion in bonnet fungi (Mycena s.s.) driven by repeated elements and novel gene families across ecological guilds.</title>
        <authorList>
            <consortium name="Lawrence Berkeley National Laboratory"/>
            <person name="Harder C.B."/>
            <person name="Miyauchi S."/>
            <person name="Viragh M."/>
            <person name="Kuo A."/>
            <person name="Thoen E."/>
            <person name="Andreopoulos B."/>
            <person name="Lu D."/>
            <person name="Skrede I."/>
            <person name="Drula E."/>
            <person name="Henrissat B."/>
            <person name="Morin E."/>
            <person name="Kohler A."/>
            <person name="Barry K."/>
            <person name="LaButti K."/>
            <person name="Morin E."/>
            <person name="Salamov A."/>
            <person name="Lipzen A."/>
            <person name="Mereny Z."/>
            <person name="Hegedus B."/>
            <person name="Baldrian P."/>
            <person name="Stursova M."/>
            <person name="Weitz H."/>
            <person name="Taylor A."/>
            <person name="Grigoriev I.V."/>
            <person name="Nagy L.G."/>
            <person name="Martin F."/>
            <person name="Kauserud H."/>
        </authorList>
    </citation>
    <scope>NUCLEOTIDE SEQUENCE</scope>
    <source>
        <strain evidence="3">CBHHK200</strain>
    </source>
</reference>
<evidence type="ECO:0000313" key="5">
    <source>
        <dbReference type="Proteomes" id="UP001218188"/>
    </source>
</evidence>
<dbReference type="PANTHER" id="PTHR37487:SF3">
    <property type="entry name" value="CLEAVAGE_POLYADENYLATION SPECIFICITY FACTOR A SUBUNIT N-TERMINAL DOMAIN-CONTAINING PROTEIN"/>
    <property type="match status" value="1"/>
</dbReference>
<gene>
    <name evidence="4" type="ORF">C8F04DRAFT_1395829</name>
    <name evidence="3" type="ORF">C8F04DRAFT_1401601</name>
</gene>
<feature type="non-terminal residue" evidence="3">
    <location>
        <position position="1"/>
    </location>
</feature>
<dbReference type="Proteomes" id="UP001218188">
    <property type="component" value="Unassembled WGS sequence"/>
</dbReference>
<dbReference type="PANTHER" id="PTHR37487">
    <property type="entry name" value="CHROMOSOME 1, WHOLE GENOME SHOTGUN SEQUENCE"/>
    <property type="match status" value="1"/>
</dbReference>
<organism evidence="3 5">
    <name type="scientific">Mycena alexandri</name>
    <dbReference type="NCBI Taxonomy" id="1745969"/>
    <lineage>
        <taxon>Eukaryota</taxon>
        <taxon>Fungi</taxon>
        <taxon>Dikarya</taxon>
        <taxon>Basidiomycota</taxon>
        <taxon>Agaricomycotina</taxon>
        <taxon>Agaricomycetes</taxon>
        <taxon>Agaricomycetidae</taxon>
        <taxon>Agaricales</taxon>
        <taxon>Marasmiineae</taxon>
        <taxon>Mycenaceae</taxon>
        <taxon>Mycena</taxon>
    </lineage>
</organism>
<sequence>MKNALVLFLPLFFSSTLASFIVNAVTSKASTCEPVLLQWQGGVTPWTLSIVDDNGNLIENLGTSRTTSFHWTVDVQAGTVVAAQLIDSTGASATGNSFTVQPGSTDCTLRNGNTFIATPPPPPQNTISTADTPTSTSSSDTTTTTKSQPLSVSPTSVGGVAIGASASF</sequence>
<feature type="signal peptide" evidence="2">
    <location>
        <begin position="1"/>
        <end position="18"/>
    </location>
</feature>
<protein>
    <submittedName>
        <fullName evidence="3">Uncharacterized protein</fullName>
    </submittedName>
</protein>
<keyword evidence="2" id="KW-0732">Signal</keyword>
<evidence type="ECO:0000313" key="3">
    <source>
        <dbReference type="EMBL" id="KAJ7023669.1"/>
    </source>
</evidence>
<comment type="caution">
    <text evidence="3">The sequence shown here is derived from an EMBL/GenBank/DDBJ whole genome shotgun (WGS) entry which is preliminary data.</text>
</comment>
<dbReference type="EMBL" id="JARJCM010000185">
    <property type="protein sequence ID" value="KAJ7023669.1"/>
    <property type="molecule type" value="Genomic_DNA"/>
</dbReference>
<proteinExistence type="predicted"/>